<dbReference type="PANTHER" id="PTHR11905:SF159">
    <property type="entry name" value="ADAM METALLOPROTEASE"/>
    <property type="match status" value="1"/>
</dbReference>
<dbReference type="PRINTS" id="PR00289">
    <property type="entry name" value="DISINTEGRIN"/>
</dbReference>
<dbReference type="InterPro" id="IPR024079">
    <property type="entry name" value="MetalloPept_cat_dom_sf"/>
</dbReference>
<feature type="domain" description="Disintegrin" evidence="11">
    <location>
        <begin position="450"/>
        <end position="536"/>
    </location>
</feature>
<evidence type="ECO:0000259" key="10">
    <source>
        <dbReference type="PROSITE" id="PS50026"/>
    </source>
</evidence>
<dbReference type="Gene3D" id="3.40.390.10">
    <property type="entry name" value="Collagenase (Catalytic Domain)"/>
    <property type="match status" value="1"/>
</dbReference>
<dbReference type="InterPro" id="IPR001762">
    <property type="entry name" value="Disintegrin_dom"/>
</dbReference>
<dbReference type="Pfam" id="PF01421">
    <property type="entry name" value="Reprolysin"/>
    <property type="match status" value="1"/>
</dbReference>
<dbReference type="KEGG" id="tad:TRIADDRAFT_64349"/>
<dbReference type="GeneID" id="6758542"/>
<dbReference type="Gene3D" id="4.10.70.10">
    <property type="entry name" value="Disintegrin domain"/>
    <property type="match status" value="1"/>
</dbReference>
<keyword evidence="7" id="KW-0245">EGF-like domain</keyword>
<dbReference type="InterPro" id="IPR002870">
    <property type="entry name" value="Peptidase_M12B_N"/>
</dbReference>
<dbReference type="PROSITE" id="PS50215">
    <property type="entry name" value="ADAM_MEPRO"/>
    <property type="match status" value="1"/>
</dbReference>
<dbReference type="InterPro" id="IPR034027">
    <property type="entry name" value="Reprolysin_adamalysin"/>
</dbReference>
<dbReference type="GO" id="GO:0046872">
    <property type="term" value="F:metal ion binding"/>
    <property type="evidence" value="ECO:0007669"/>
    <property type="project" value="UniProtKB-KW"/>
</dbReference>
<feature type="region of interest" description="Disordered" evidence="9">
    <location>
        <begin position="720"/>
        <end position="752"/>
    </location>
</feature>
<feature type="binding site" evidence="8">
    <location>
        <position position="388"/>
    </location>
    <ligand>
        <name>Zn(2+)</name>
        <dbReference type="ChEBI" id="CHEBI:29105"/>
        <note>catalytic</note>
    </ligand>
</feature>
<dbReference type="OrthoDB" id="5951731at2759"/>
<keyword evidence="5 7" id="KW-1015">Disulfide bond</keyword>
<dbReference type="CDD" id="cd04269">
    <property type="entry name" value="ZnMc_adamalysin_II_like"/>
    <property type="match status" value="1"/>
</dbReference>
<accession>B3SAV4</accession>
<dbReference type="GO" id="GO:0004222">
    <property type="term" value="F:metalloendopeptidase activity"/>
    <property type="evidence" value="ECO:0000318"/>
    <property type="project" value="GO_Central"/>
</dbReference>
<dbReference type="HOGENOM" id="CLU_012714_4_1_1"/>
<dbReference type="SMART" id="SM00050">
    <property type="entry name" value="DISIN"/>
    <property type="match status" value="1"/>
</dbReference>
<dbReference type="Pfam" id="PF08516">
    <property type="entry name" value="ADAM_CR"/>
    <property type="match status" value="1"/>
</dbReference>
<dbReference type="RefSeq" id="XP_002117329.1">
    <property type="nucleotide sequence ID" value="XM_002117293.1"/>
</dbReference>
<feature type="domain" description="EGF-like" evidence="10">
    <location>
        <begin position="683"/>
        <end position="716"/>
    </location>
</feature>
<evidence type="ECO:0000313" key="14">
    <source>
        <dbReference type="Proteomes" id="UP000009022"/>
    </source>
</evidence>
<dbReference type="Pfam" id="PF01562">
    <property type="entry name" value="Pep_M12B_propep"/>
    <property type="match status" value="1"/>
</dbReference>
<dbReference type="InParanoid" id="B3SAV4"/>
<keyword evidence="3" id="KW-1133">Transmembrane helix</keyword>
<dbReference type="PANTHER" id="PTHR11905">
    <property type="entry name" value="ADAM A DISINTEGRIN AND METALLOPROTEASE DOMAIN"/>
    <property type="match status" value="1"/>
</dbReference>
<feature type="domain" description="Peptidase M12B" evidence="12">
    <location>
        <begin position="223"/>
        <end position="444"/>
    </location>
</feature>
<name>B3SAV4_TRIAD</name>
<comment type="caution">
    <text evidence="7">Lacks conserved residue(s) required for the propagation of feature annotation.</text>
</comment>
<proteinExistence type="predicted"/>
<feature type="binding site" evidence="8">
    <location>
        <position position="378"/>
    </location>
    <ligand>
        <name>Zn(2+)</name>
        <dbReference type="ChEBI" id="CHEBI:29105"/>
        <note>catalytic</note>
    </ligand>
</feature>
<evidence type="ECO:0000256" key="1">
    <source>
        <dbReference type="ARBA" id="ARBA00004479"/>
    </source>
</evidence>
<gene>
    <name evidence="13" type="ORF">TRIADDRAFT_64349</name>
</gene>
<dbReference type="GO" id="GO:0016020">
    <property type="term" value="C:membrane"/>
    <property type="evidence" value="ECO:0007669"/>
    <property type="project" value="UniProtKB-SubCell"/>
</dbReference>
<reference evidence="13 14" key="1">
    <citation type="journal article" date="2008" name="Nature">
        <title>The Trichoplax genome and the nature of placozoans.</title>
        <authorList>
            <person name="Srivastava M."/>
            <person name="Begovic E."/>
            <person name="Chapman J."/>
            <person name="Putnam N.H."/>
            <person name="Hellsten U."/>
            <person name="Kawashima T."/>
            <person name="Kuo A."/>
            <person name="Mitros T."/>
            <person name="Salamov A."/>
            <person name="Carpenter M.L."/>
            <person name="Signorovitch A.Y."/>
            <person name="Moreno M.A."/>
            <person name="Kamm K."/>
            <person name="Grimwood J."/>
            <person name="Schmutz J."/>
            <person name="Shapiro H."/>
            <person name="Grigoriev I.V."/>
            <person name="Buss L.W."/>
            <person name="Schierwater B."/>
            <person name="Dellaporta S.L."/>
            <person name="Rokhsar D.S."/>
        </authorList>
    </citation>
    <scope>NUCLEOTIDE SEQUENCE [LARGE SCALE GENOMIC DNA]</scope>
    <source>
        <strain evidence="13 14">Grell-BS-1999</strain>
    </source>
</reference>
<sequence>MITLGSSKIKSKCYSLWLTFILSLISLSILTGANLTKEQKQQLPHGLRSYHLFKPEVTINGGKYQWPIVSPNASVDINLNGEKLTLDLQRNDGLVDHHFHHTYQVTGQMRRQRGLTQPFCYYHGQIRQTAKAKDSLDHVAVTACRGIKGIFHYHGHDYAIIPLDDQLHATYRIKDQKDQSSSHLKEFRCASKIAKLNPETEKWLEDRKALHLRRRRDVFTETKYVELVLVNDKRSFDFLKGNLTVVETRSIQLTMIADNVLDCAVKYCVGLSSQVANIVDLRYKSINVRVALMSLVTWSETDKILVTSNASATLSRFANYSNVVLKKSNPYDNAQLLTGVSLTNKIGIGYLSTMCLPNSVGMVENTLNVEGVATIMAHEMGHNFGMNHDTGRICSCPNMPVGVTSCIMEAALHSPYPQAFSSCSVADLFKSLYEGLGSCLFNVPTKLYTNPVCGNGFKESGEECDCGSVRECKDRCCNAATCKLQSFAECASGSCCANCKFKARSTLCRKATNDCDLPEYCSGTSADCPANVVKQSSLTCGNGAGYCYNGACLTTNAQCQTLWGPTGKTAPQICWDNLNKMGNESGFCKKTDAGQFIACTASNVQCGKLHCDSQAIRPVIGNSWNLSIAAFVSRPGKLTICKSISGNLGSDIPDPGIVLEGTKCGDKKICFDNECRNINSVINIKQCNPIDCSNHGICNSNGNCHCDNGYAPPSCNQPGNGGSIDSHDHNTLPTATSAPTSSTTPTSSVNGNSTILTVTKDHEISRAMRSSYNILFIVLLVKIAFWHS</sequence>
<evidence type="ECO:0000259" key="12">
    <source>
        <dbReference type="PROSITE" id="PS50215"/>
    </source>
</evidence>
<feature type="compositionally biased region" description="Low complexity" evidence="9">
    <location>
        <begin position="733"/>
        <end position="748"/>
    </location>
</feature>
<evidence type="ECO:0000256" key="2">
    <source>
        <dbReference type="ARBA" id="ARBA00022692"/>
    </source>
</evidence>
<evidence type="ECO:0000259" key="11">
    <source>
        <dbReference type="PROSITE" id="PS50214"/>
    </source>
</evidence>
<dbReference type="PROSITE" id="PS50026">
    <property type="entry name" value="EGF_3"/>
    <property type="match status" value="1"/>
</dbReference>
<dbReference type="EMBL" id="DS985262">
    <property type="protein sequence ID" value="EDV20168.1"/>
    <property type="molecule type" value="Genomic_DNA"/>
</dbReference>
<dbReference type="FunFam" id="4.10.70.10:FF:000001">
    <property type="entry name" value="Disintegrin and metalloproteinase domain-containing protein 22"/>
    <property type="match status" value="1"/>
</dbReference>
<evidence type="ECO:0000256" key="6">
    <source>
        <dbReference type="PROSITE-ProRule" id="PRU00068"/>
    </source>
</evidence>
<dbReference type="AlphaFoldDB" id="B3SAV4"/>
<feature type="binding site" evidence="8">
    <location>
        <position position="382"/>
    </location>
    <ligand>
        <name>Zn(2+)</name>
        <dbReference type="ChEBI" id="CHEBI:29105"/>
        <note>catalytic</note>
    </ligand>
</feature>
<evidence type="ECO:0000256" key="8">
    <source>
        <dbReference type="PROSITE-ProRule" id="PRU00276"/>
    </source>
</evidence>
<dbReference type="InterPro" id="IPR000742">
    <property type="entry name" value="EGF"/>
</dbReference>
<dbReference type="CTD" id="6758542"/>
<dbReference type="PhylomeDB" id="B3SAV4"/>
<comment type="subcellular location">
    <subcellularLocation>
        <location evidence="1">Membrane</location>
        <topology evidence="1">Single-pass type I membrane protein</topology>
    </subcellularLocation>
</comment>
<feature type="disulfide bond" evidence="7">
    <location>
        <begin position="706"/>
        <end position="715"/>
    </location>
</feature>
<dbReference type="InterPro" id="IPR006586">
    <property type="entry name" value="ADAM_Cys-rich"/>
</dbReference>
<evidence type="ECO:0000256" key="5">
    <source>
        <dbReference type="ARBA" id="ARBA00023157"/>
    </source>
</evidence>
<dbReference type="SUPFAM" id="SSF57552">
    <property type="entry name" value="Blood coagulation inhibitor (disintegrin)"/>
    <property type="match status" value="1"/>
</dbReference>
<feature type="disulfide bond" evidence="6">
    <location>
        <begin position="508"/>
        <end position="528"/>
    </location>
</feature>
<dbReference type="PROSITE" id="PS00427">
    <property type="entry name" value="DISINTEGRIN_1"/>
    <property type="match status" value="1"/>
</dbReference>
<dbReference type="eggNOG" id="KOG3607">
    <property type="taxonomic scope" value="Eukaryota"/>
</dbReference>
<dbReference type="SMART" id="SM00608">
    <property type="entry name" value="ACR"/>
    <property type="match status" value="1"/>
</dbReference>
<evidence type="ECO:0000256" key="9">
    <source>
        <dbReference type="SAM" id="MobiDB-lite"/>
    </source>
</evidence>
<keyword evidence="14" id="KW-1185">Reference proteome</keyword>
<dbReference type="Pfam" id="PF00200">
    <property type="entry name" value="Disintegrin"/>
    <property type="match status" value="1"/>
</dbReference>
<keyword evidence="2" id="KW-0812">Transmembrane</keyword>
<keyword evidence="8" id="KW-0862">Zinc</keyword>
<evidence type="ECO:0000256" key="3">
    <source>
        <dbReference type="ARBA" id="ARBA00022989"/>
    </source>
</evidence>
<evidence type="ECO:0000313" key="13">
    <source>
        <dbReference type="EMBL" id="EDV20168.1"/>
    </source>
</evidence>
<protein>
    <submittedName>
        <fullName evidence="13">Uncharacterized protein</fullName>
    </submittedName>
</protein>
<organism evidence="13 14">
    <name type="scientific">Trichoplax adhaerens</name>
    <name type="common">Trichoplax reptans</name>
    <dbReference type="NCBI Taxonomy" id="10228"/>
    <lineage>
        <taxon>Eukaryota</taxon>
        <taxon>Metazoa</taxon>
        <taxon>Placozoa</taxon>
        <taxon>Uniplacotomia</taxon>
        <taxon>Trichoplacea</taxon>
        <taxon>Trichoplacidae</taxon>
        <taxon>Trichoplax</taxon>
    </lineage>
</organism>
<evidence type="ECO:0000256" key="7">
    <source>
        <dbReference type="PROSITE-ProRule" id="PRU00076"/>
    </source>
</evidence>
<dbReference type="OMA" id="SYMLEPC"/>
<dbReference type="FunFam" id="3.40.390.10:FF:000002">
    <property type="entry name" value="Disintegrin and metalloproteinase domain-containing protein 22"/>
    <property type="match status" value="1"/>
</dbReference>
<evidence type="ECO:0000256" key="4">
    <source>
        <dbReference type="ARBA" id="ARBA00023136"/>
    </source>
</evidence>
<feature type="active site" evidence="8">
    <location>
        <position position="379"/>
    </location>
</feature>
<dbReference type="InterPro" id="IPR018358">
    <property type="entry name" value="Disintegrin_CS"/>
</dbReference>
<dbReference type="SUPFAM" id="SSF55486">
    <property type="entry name" value="Metalloproteases ('zincins'), catalytic domain"/>
    <property type="match status" value="1"/>
</dbReference>
<dbReference type="PROSITE" id="PS01186">
    <property type="entry name" value="EGF_2"/>
    <property type="match status" value="1"/>
</dbReference>
<keyword evidence="4" id="KW-0472">Membrane</keyword>
<dbReference type="PROSITE" id="PS50214">
    <property type="entry name" value="DISINTEGRIN_2"/>
    <property type="match status" value="1"/>
</dbReference>
<dbReference type="Proteomes" id="UP000009022">
    <property type="component" value="Unassembled WGS sequence"/>
</dbReference>
<dbReference type="InterPro" id="IPR036436">
    <property type="entry name" value="Disintegrin_dom_sf"/>
</dbReference>
<dbReference type="GO" id="GO:0006508">
    <property type="term" value="P:proteolysis"/>
    <property type="evidence" value="ECO:0000318"/>
    <property type="project" value="GO_Central"/>
</dbReference>
<dbReference type="FunCoup" id="B3SAV4">
    <property type="interactions" value="613"/>
</dbReference>
<keyword evidence="8" id="KW-0479">Metal-binding</keyword>
<dbReference type="InterPro" id="IPR001590">
    <property type="entry name" value="Peptidase_M12B"/>
</dbReference>